<dbReference type="Gene3D" id="3.30.70.270">
    <property type="match status" value="1"/>
</dbReference>
<dbReference type="InterPro" id="IPR008042">
    <property type="entry name" value="Retrotrans_Pao"/>
</dbReference>
<dbReference type="GO" id="GO:0015074">
    <property type="term" value="P:DNA integration"/>
    <property type="evidence" value="ECO:0007669"/>
    <property type="project" value="InterPro"/>
</dbReference>
<dbReference type="PANTHER" id="PTHR47331">
    <property type="entry name" value="PHD-TYPE DOMAIN-CONTAINING PROTEIN"/>
    <property type="match status" value="1"/>
</dbReference>
<dbReference type="GO" id="GO:0042575">
    <property type="term" value="C:DNA polymerase complex"/>
    <property type="evidence" value="ECO:0007669"/>
    <property type="project" value="UniProtKB-ARBA"/>
</dbReference>
<feature type="compositionally biased region" description="Low complexity" evidence="1">
    <location>
        <begin position="1242"/>
        <end position="1252"/>
    </location>
</feature>
<dbReference type="InterPro" id="IPR036397">
    <property type="entry name" value="RNaseH_sf"/>
</dbReference>
<dbReference type="InterPro" id="IPR012337">
    <property type="entry name" value="RNaseH-like_sf"/>
</dbReference>
<accession>A0A8D8TRP5</accession>
<dbReference type="InterPro" id="IPR008737">
    <property type="entry name" value="DUF1758"/>
</dbReference>
<dbReference type="Pfam" id="PF00078">
    <property type="entry name" value="RVT_1"/>
    <property type="match status" value="1"/>
</dbReference>
<organism evidence="3">
    <name type="scientific">Cacopsylla melanoneura</name>
    <dbReference type="NCBI Taxonomy" id="428564"/>
    <lineage>
        <taxon>Eukaryota</taxon>
        <taxon>Metazoa</taxon>
        <taxon>Ecdysozoa</taxon>
        <taxon>Arthropoda</taxon>
        <taxon>Hexapoda</taxon>
        <taxon>Insecta</taxon>
        <taxon>Pterygota</taxon>
        <taxon>Neoptera</taxon>
        <taxon>Paraneoptera</taxon>
        <taxon>Hemiptera</taxon>
        <taxon>Sternorrhyncha</taxon>
        <taxon>Psylloidea</taxon>
        <taxon>Psyllidae</taxon>
        <taxon>Psyllinae</taxon>
        <taxon>Cacopsylla</taxon>
    </lineage>
</organism>
<dbReference type="Pfam" id="PF05585">
    <property type="entry name" value="DUF1758"/>
    <property type="match status" value="1"/>
</dbReference>
<dbReference type="EMBL" id="HBUF01313046">
    <property type="protein sequence ID" value="CAG6693505.1"/>
    <property type="molecule type" value="Transcribed_RNA"/>
</dbReference>
<dbReference type="Gene3D" id="3.30.420.10">
    <property type="entry name" value="Ribonuclease H-like superfamily/Ribonuclease H"/>
    <property type="match status" value="1"/>
</dbReference>
<sequence length="1282" mass="144509">MCDDQNEINLTVYTFGCMKPKVIKTYLVTLKILLSDGTFLEISAYSVPRITGPLPAHASLKESVRTQYRDLNVAPDTVRDQPVDVLVGSDYYYSLVTGRVRVIQSSLFLIESKLGWIVSGQQTKNPENQTMTFLTFVSGSENFRSQFSVPDPPLQDDNIKELWELEAIGIKDSPKVLQQDEIIDFFNKTTTFEEGRYQVKWPWTQYPTDLPLNLGMAIGRLSSLVKRLEAVTLEQYDQVLKDQQRLGVIEEVQCPDKLPSHPVHYLPHHCVVQEGKTTKLRVVYDASAKVRGQHSLNDYLFKGPRMLEDLVQFLILFRMNSTAIVADIEKAFLQVGLQPDDRDVTRFVWLKDVNSSVHPDNLVHYRFKRVPFGIVSSPFLLAATIKHHLSQISTEETKIISNSLYVDNLICSVSSLEQGMSIFRTATSTFEELSMNIREWNSNNPEFMASIPEEKLCSKEIVSVLGLEWNVKGDTLGIAINTDTFDKPVNTKRDTLKIVASVFDPCGFAAPFTLPARILHQELWKDKCKWDDQIPSNRLEEWTKSVEIMKQLKSVTLPRLFTRPTFSTEDGGDLSYQLHCFTDASQDAYAAVTYIRITSGSNHSVTFVMSRSRLTPLRQRNTMTIPKLELLGVLIGVRLVAYIRNTLKLAKVDIYLWTDSQIVLSWIRSNRLLPPFVARRVAEINAVLGIQFRYVTSKMNPADIATRVMTSTDVVPRWTYGPDFLKSPESEWPVWTPDPEKDSSPVSEGTVSSVLIAASTATTDEPASSQPEVATSQSDPIRILQEQHFPREISGATTDLTKSLRCFKDSSGLLRCNAKLQNADLPYDQKFPILLPRDSSFTQEVIRKIHEENYHVGVTHTLTLLRKKYWVPMGRAQVTKVVRSCKPCVKYGGGPYKLPEMPPLPKERVAVCPPFSYTGLDYLGPLTIVEGGSRLKTWCIIFTCMASRAIHLELVPDMSSEEFLLGLRRFVAARGSPLVIVSDNALQFKLTAEVIKSAFCVNNNIQWRFIPELSPWQGGFYERLVGLVKHCLRRTIDKSILSNNQLTTVMKEIECVLNTRPLTVVGVDMEHVLTPSDFLTPISPIVLETPVESDLGTMTATKAALISSWRKSQAAFDQFRAMFTDQYLTSLAERALKPHKQPRVVSNQTPSVGDIVQVKENSVGRVFWRVGQIIELNPSHDGRTRTARVRLSSGNVLTRSISHLYPLEMAKDTILNQAIQPSPVGETHSPDTPPTAVEPVNSPESPETTTTTRPRRKAAEIARERILRMTENLLVLCQVAPR</sequence>
<dbReference type="SUPFAM" id="SSF53098">
    <property type="entry name" value="Ribonuclease H-like"/>
    <property type="match status" value="1"/>
</dbReference>
<evidence type="ECO:0000256" key="1">
    <source>
        <dbReference type="SAM" id="MobiDB-lite"/>
    </source>
</evidence>
<dbReference type="PROSITE" id="PS50994">
    <property type="entry name" value="INTEGRASE"/>
    <property type="match status" value="1"/>
</dbReference>
<evidence type="ECO:0000259" key="2">
    <source>
        <dbReference type="PROSITE" id="PS50994"/>
    </source>
</evidence>
<dbReference type="SUPFAM" id="SSF56672">
    <property type="entry name" value="DNA/RNA polymerases"/>
    <property type="match status" value="1"/>
</dbReference>
<dbReference type="InterPro" id="IPR041588">
    <property type="entry name" value="Integrase_H2C2"/>
</dbReference>
<dbReference type="GO" id="GO:0071897">
    <property type="term" value="P:DNA biosynthetic process"/>
    <property type="evidence" value="ECO:0007669"/>
    <property type="project" value="UniProtKB-ARBA"/>
</dbReference>
<dbReference type="InterPro" id="IPR043502">
    <property type="entry name" value="DNA/RNA_pol_sf"/>
</dbReference>
<dbReference type="Pfam" id="PF17921">
    <property type="entry name" value="Integrase_H2C2"/>
    <property type="match status" value="1"/>
</dbReference>
<reference evidence="3" key="1">
    <citation type="submission" date="2021-05" db="EMBL/GenBank/DDBJ databases">
        <authorList>
            <person name="Alioto T."/>
            <person name="Alioto T."/>
            <person name="Gomez Garrido J."/>
        </authorList>
    </citation>
    <scope>NUCLEOTIDE SEQUENCE</scope>
</reference>
<protein>
    <recommendedName>
        <fullName evidence="2">Integrase catalytic domain-containing protein</fullName>
    </recommendedName>
</protein>
<feature type="region of interest" description="Disordered" evidence="1">
    <location>
        <begin position="1221"/>
        <end position="1257"/>
    </location>
</feature>
<feature type="domain" description="Integrase catalytic" evidence="2">
    <location>
        <begin position="909"/>
        <end position="1083"/>
    </location>
</feature>
<dbReference type="InterPro" id="IPR043128">
    <property type="entry name" value="Rev_trsase/Diguanyl_cyclase"/>
</dbReference>
<evidence type="ECO:0000313" key="3">
    <source>
        <dbReference type="EMBL" id="CAG6693505.1"/>
    </source>
</evidence>
<dbReference type="Gene3D" id="3.10.10.10">
    <property type="entry name" value="HIV Type 1 Reverse Transcriptase, subunit A, domain 1"/>
    <property type="match status" value="1"/>
</dbReference>
<name>A0A8D8TRP5_9HEMI</name>
<dbReference type="PANTHER" id="PTHR47331:SF1">
    <property type="entry name" value="GAG-LIKE PROTEIN"/>
    <property type="match status" value="1"/>
</dbReference>
<dbReference type="GO" id="GO:0003676">
    <property type="term" value="F:nucleic acid binding"/>
    <property type="evidence" value="ECO:0007669"/>
    <property type="project" value="InterPro"/>
</dbReference>
<dbReference type="Pfam" id="PF05380">
    <property type="entry name" value="Peptidase_A17"/>
    <property type="match status" value="1"/>
</dbReference>
<dbReference type="InterPro" id="IPR040676">
    <property type="entry name" value="DUF5641"/>
</dbReference>
<proteinExistence type="predicted"/>
<dbReference type="InterPro" id="IPR001584">
    <property type="entry name" value="Integrase_cat-core"/>
</dbReference>
<dbReference type="Gene3D" id="1.10.340.70">
    <property type="match status" value="1"/>
</dbReference>
<dbReference type="Pfam" id="PF18701">
    <property type="entry name" value="DUF5641"/>
    <property type="match status" value="1"/>
</dbReference>
<dbReference type="InterPro" id="IPR000477">
    <property type="entry name" value="RT_dom"/>
</dbReference>